<dbReference type="AlphaFoldDB" id="A0A382DA76"/>
<organism evidence="1">
    <name type="scientific">marine metagenome</name>
    <dbReference type="NCBI Taxonomy" id="408172"/>
    <lineage>
        <taxon>unclassified sequences</taxon>
        <taxon>metagenomes</taxon>
        <taxon>ecological metagenomes</taxon>
    </lineage>
</organism>
<protein>
    <submittedName>
        <fullName evidence="1">Uncharacterized protein</fullName>
    </submittedName>
</protein>
<evidence type="ECO:0000313" key="1">
    <source>
        <dbReference type="EMBL" id="SVB34932.1"/>
    </source>
</evidence>
<dbReference type="EMBL" id="UINC01038228">
    <property type="protein sequence ID" value="SVB34932.1"/>
    <property type="molecule type" value="Genomic_DNA"/>
</dbReference>
<gene>
    <name evidence="1" type="ORF">METZ01_LOCUS187786</name>
</gene>
<sequence length="37" mass="4302">MIYANTRMQAMTTNEPIICSNLDFLFSKDSLPHEKQL</sequence>
<name>A0A382DA76_9ZZZZ</name>
<accession>A0A382DA76</accession>
<reference evidence="1" key="1">
    <citation type="submission" date="2018-05" db="EMBL/GenBank/DDBJ databases">
        <authorList>
            <person name="Lanie J.A."/>
            <person name="Ng W.-L."/>
            <person name="Kazmierczak K.M."/>
            <person name="Andrzejewski T.M."/>
            <person name="Davidsen T.M."/>
            <person name="Wayne K.J."/>
            <person name="Tettelin H."/>
            <person name="Glass J.I."/>
            <person name="Rusch D."/>
            <person name="Podicherti R."/>
            <person name="Tsui H.-C.T."/>
            <person name="Winkler M.E."/>
        </authorList>
    </citation>
    <scope>NUCLEOTIDE SEQUENCE</scope>
</reference>
<proteinExistence type="predicted"/>